<dbReference type="RefSeq" id="WP_133588025.1">
    <property type="nucleotide sequence ID" value="NZ_SNYM01000002.1"/>
</dbReference>
<dbReference type="OrthoDB" id="6197919at2"/>
<dbReference type="Proteomes" id="UP000295375">
    <property type="component" value="Unassembled WGS sequence"/>
</dbReference>
<gene>
    <name evidence="1" type="ORF">EV696_102348</name>
</gene>
<proteinExistence type="predicted"/>
<keyword evidence="2" id="KW-1185">Reference proteome</keyword>
<comment type="caution">
    <text evidence="1">The sequence shown here is derived from an EMBL/GenBank/DDBJ whole genome shotgun (WGS) entry which is preliminary data.</text>
</comment>
<protein>
    <submittedName>
        <fullName evidence="1">Uncharacterized protein</fullName>
    </submittedName>
</protein>
<reference evidence="1 2" key="1">
    <citation type="submission" date="2019-03" db="EMBL/GenBank/DDBJ databases">
        <title>Genomic Encyclopedia of Type Strains, Phase IV (KMG-IV): sequencing the most valuable type-strain genomes for metagenomic binning, comparative biology and taxonomic classification.</title>
        <authorList>
            <person name="Goeker M."/>
        </authorList>
    </citation>
    <scope>NUCLEOTIDE SEQUENCE [LARGE SCALE GENOMIC DNA]</scope>
    <source>
        <strain evidence="1 2">DSM 103792</strain>
    </source>
</reference>
<dbReference type="EMBL" id="SNYM01000002">
    <property type="protein sequence ID" value="TDQ50665.1"/>
    <property type="molecule type" value="Genomic_DNA"/>
</dbReference>
<sequence>MPSPQLTSSDQDFIWQVVLRAAERRGGHAELFSTPLEFEDDGQRIRFHWPDWMQEIRTYVCAKYGEKDAQSLLLEIFTDVMSKEKFDARHSWAIDLETSVLQRVSGTSPH</sequence>
<evidence type="ECO:0000313" key="1">
    <source>
        <dbReference type="EMBL" id="TDQ50665.1"/>
    </source>
</evidence>
<organism evidence="1 2">
    <name type="scientific">Permianibacter aggregans</name>
    <dbReference type="NCBI Taxonomy" id="1510150"/>
    <lineage>
        <taxon>Bacteria</taxon>
        <taxon>Pseudomonadati</taxon>
        <taxon>Pseudomonadota</taxon>
        <taxon>Gammaproteobacteria</taxon>
        <taxon>Pseudomonadales</taxon>
        <taxon>Pseudomonadaceae</taxon>
        <taxon>Permianibacter</taxon>
    </lineage>
</organism>
<evidence type="ECO:0000313" key="2">
    <source>
        <dbReference type="Proteomes" id="UP000295375"/>
    </source>
</evidence>
<dbReference type="AlphaFoldDB" id="A0A4R6UYL1"/>
<name>A0A4R6UYL1_9GAMM</name>
<accession>A0A4R6UYL1</accession>